<name>A0A318TDZ7_9HYPH</name>
<accession>A0A318TDZ7</accession>
<keyword evidence="2" id="KW-1185">Reference proteome</keyword>
<comment type="caution">
    <text evidence="1">The sequence shown here is derived from an EMBL/GenBank/DDBJ whole genome shotgun (WGS) entry which is preliminary data.</text>
</comment>
<sequence length="209" mass="24527">MTPLGIAELFIRAAEVDRRLPDTARPKRLKAQNLPYVHDQADQNGWGEERYQEERESFFRSRLSHEQVSEWELCNTLILFIEDESRRRCLWHWAMAQAGGKPFAVWCRNEGFHVETGRRRKNRAILELYAALARNGLINNENADFEMLRVGPENGHIHVNIGDDAPSKQPVTWRDDFALVNDETIRDLDWAQSRNKRRRQKYATRKKAA</sequence>
<protein>
    <submittedName>
        <fullName evidence="1">Uncharacterized protein</fullName>
    </submittedName>
</protein>
<evidence type="ECO:0000313" key="1">
    <source>
        <dbReference type="EMBL" id="PYE89606.1"/>
    </source>
</evidence>
<reference evidence="1 2" key="1">
    <citation type="submission" date="2018-06" db="EMBL/GenBank/DDBJ databases">
        <title>Genomic Encyclopedia of Type Strains, Phase III (KMG-III): the genomes of soil and plant-associated and newly described type strains.</title>
        <authorList>
            <person name="Whitman W."/>
        </authorList>
    </citation>
    <scope>NUCLEOTIDE SEQUENCE [LARGE SCALE GENOMIC DNA]</scope>
    <source>
        <strain evidence="1 2">ORS 1419</strain>
    </source>
</reference>
<evidence type="ECO:0000313" key="2">
    <source>
        <dbReference type="Proteomes" id="UP000247454"/>
    </source>
</evidence>
<dbReference type="Proteomes" id="UP000247454">
    <property type="component" value="Unassembled WGS sequence"/>
</dbReference>
<dbReference type="AlphaFoldDB" id="A0A318TDZ7"/>
<proteinExistence type="predicted"/>
<organism evidence="1 2">
    <name type="scientific">Phyllobacterium leguminum</name>
    <dbReference type="NCBI Taxonomy" id="314237"/>
    <lineage>
        <taxon>Bacteria</taxon>
        <taxon>Pseudomonadati</taxon>
        <taxon>Pseudomonadota</taxon>
        <taxon>Alphaproteobacteria</taxon>
        <taxon>Hyphomicrobiales</taxon>
        <taxon>Phyllobacteriaceae</taxon>
        <taxon>Phyllobacterium</taxon>
    </lineage>
</organism>
<gene>
    <name evidence="1" type="ORF">C7477_103114</name>
</gene>
<dbReference type="EMBL" id="QJTF01000003">
    <property type="protein sequence ID" value="PYE89606.1"/>
    <property type="molecule type" value="Genomic_DNA"/>
</dbReference>